<dbReference type="InterPro" id="IPR007159">
    <property type="entry name" value="SpoVT-AbrB_dom"/>
</dbReference>
<dbReference type="Gene3D" id="2.10.260.10">
    <property type="match status" value="1"/>
</dbReference>
<sequence length="102" mass="11343">MTSITRRIVGEDGQISLPDDVLQTLQLSQGSPVEIVVEDDRVTLRRLVTSSHRAWLGIAPLPDGQTVEAFMREVRGKEETEEPTPAQDIVWLKPGQALPEQL</sequence>
<dbReference type="Proteomes" id="UP000253744">
    <property type="component" value="Chromosome"/>
</dbReference>
<gene>
    <name evidence="3" type="ORF">DVJ83_09635</name>
</gene>
<dbReference type="GO" id="GO:0003677">
    <property type="term" value="F:DNA binding"/>
    <property type="evidence" value="ECO:0007669"/>
    <property type="project" value="UniProtKB-KW"/>
</dbReference>
<evidence type="ECO:0000313" key="4">
    <source>
        <dbReference type="Proteomes" id="UP000253744"/>
    </source>
</evidence>
<protein>
    <submittedName>
        <fullName evidence="3">AbrB/MazE/SpoVT family DNA-binding domain-containing protein</fullName>
    </submittedName>
</protein>
<accession>A0A345IKA2</accession>
<proteinExistence type="predicted"/>
<name>A0A345IKA2_9DEIO</name>
<evidence type="ECO:0000256" key="1">
    <source>
        <dbReference type="SAM" id="MobiDB-lite"/>
    </source>
</evidence>
<dbReference type="KEGG" id="dwu:DVJ83_09635"/>
<dbReference type="EMBL" id="CP031158">
    <property type="protein sequence ID" value="AXH00125.1"/>
    <property type="molecule type" value="Genomic_DNA"/>
</dbReference>
<dbReference type="AlphaFoldDB" id="A0A345IKA2"/>
<dbReference type="STRING" id="1288484.GCA_000348665_01788"/>
<evidence type="ECO:0000259" key="2">
    <source>
        <dbReference type="SMART" id="SM00966"/>
    </source>
</evidence>
<keyword evidence="3" id="KW-0238">DNA-binding</keyword>
<dbReference type="SUPFAM" id="SSF89447">
    <property type="entry name" value="AbrB/MazE/MraZ-like"/>
    <property type="match status" value="1"/>
</dbReference>
<evidence type="ECO:0000313" key="3">
    <source>
        <dbReference type="EMBL" id="AXH00125.1"/>
    </source>
</evidence>
<dbReference type="SMART" id="SM00966">
    <property type="entry name" value="SpoVT_AbrB"/>
    <property type="match status" value="1"/>
</dbReference>
<dbReference type="InterPro" id="IPR037914">
    <property type="entry name" value="SpoVT-AbrB_sf"/>
</dbReference>
<dbReference type="Pfam" id="PF04014">
    <property type="entry name" value="MazE_antitoxin"/>
    <property type="match status" value="1"/>
</dbReference>
<organism evidence="3 4">
    <name type="scientific">Deinococcus wulumuqiensis</name>
    <dbReference type="NCBI Taxonomy" id="980427"/>
    <lineage>
        <taxon>Bacteria</taxon>
        <taxon>Thermotogati</taxon>
        <taxon>Deinococcota</taxon>
        <taxon>Deinococci</taxon>
        <taxon>Deinococcales</taxon>
        <taxon>Deinococcaceae</taxon>
        <taxon>Deinococcus</taxon>
    </lineage>
</organism>
<feature type="region of interest" description="Disordered" evidence="1">
    <location>
        <begin position="77"/>
        <end position="102"/>
    </location>
</feature>
<dbReference type="RefSeq" id="WP_114672839.1">
    <property type="nucleotide sequence ID" value="NZ_CP031158.1"/>
</dbReference>
<reference evidence="3 4" key="1">
    <citation type="submission" date="2018-07" db="EMBL/GenBank/DDBJ databases">
        <title>Complete Genome and Methylome Analysis of Deinococcus wulumuqiensis NEB 479.</title>
        <authorList>
            <person name="Fomenkov A."/>
            <person name="Luyten Y."/>
            <person name="Vincze T."/>
            <person name="Anton B.P."/>
            <person name="Clark T."/>
            <person name="Roberts R.J."/>
            <person name="Morgan R.D."/>
        </authorList>
    </citation>
    <scope>NUCLEOTIDE SEQUENCE [LARGE SCALE GENOMIC DNA]</scope>
    <source>
        <strain evidence="3 4">NEB 479</strain>
    </source>
</reference>
<feature type="domain" description="SpoVT-AbrB" evidence="2">
    <location>
        <begin position="7"/>
        <end position="52"/>
    </location>
</feature>